<comment type="caution">
    <text evidence="1">The sequence shown here is derived from an EMBL/GenBank/DDBJ whole genome shotgun (WGS) entry which is preliminary data.</text>
</comment>
<proteinExistence type="predicted"/>
<evidence type="ECO:0000313" key="1">
    <source>
        <dbReference type="EMBL" id="RNA15506.1"/>
    </source>
</evidence>
<keyword evidence="2" id="KW-1185">Reference proteome</keyword>
<protein>
    <submittedName>
        <fullName evidence="1">Uncharacterized protein</fullName>
    </submittedName>
</protein>
<dbReference type="AlphaFoldDB" id="A0A3M7QVY1"/>
<organism evidence="1 2">
    <name type="scientific">Brachionus plicatilis</name>
    <name type="common">Marine rotifer</name>
    <name type="synonym">Brachionus muelleri</name>
    <dbReference type="NCBI Taxonomy" id="10195"/>
    <lineage>
        <taxon>Eukaryota</taxon>
        <taxon>Metazoa</taxon>
        <taxon>Spiralia</taxon>
        <taxon>Gnathifera</taxon>
        <taxon>Rotifera</taxon>
        <taxon>Eurotatoria</taxon>
        <taxon>Monogononta</taxon>
        <taxon>Pseudotrocha</taxon>
        <taxon>Ploima</taxon>
        <taxon>Brachionidae</taxon>
        <taxon>Brachionus</taxon>
    </lineage>
</organism>
<gene>
    <name evidence="1" type="ORF">BpHYR1_026276</name>
</gene>
<name>A0A3M7QVY1_BRAPC</name>
<sequence length="84" mass="9866">MDESKIMKNAERKKNLKNDLIFRVISKRSTKNIEEVLGPTKDFFFVFLKYTGCQKKVTVDPPYNEPPYNELLYITNMNPGTDFL</sequence>
<reference evidence="1 2" key="1">
    <citation type="journal article" date="2018" name="Sci. Rep.">
        <title>Genomic signatures of local adaptation to the degree of environmental predictability in rotifers.</title>
        <authorList>
            <person name="Franch-Gras L."/>
            <person name="Hahn C."/>
            <person name="Garcia-Roger E.M."/>
            <person name="Carmona M.J."/>
            <person name="Serra M."/>
            <person name="Gomez A."/>
        </authorList>
    </citation>
    <scope>NUCLEOTIDE SEQUENCE [LARGE SCALE GENOMIC DNA]</scope>
    <source>
        <strain evidence="1">HYR1</strain>
    </source>
</reference>
<accession>A0A3M7QVY1</accession>
<dbReference type="EMBL" id="REGN01004933">
    <property type="protein sequence ID" value="RNA15506.1"/>
    <property type="molecule type" value="Genomic_DNA"/>
</dbReference>
<evidence type="ECO:0000313" key="2">
    <source>
        <dbReference type="Proteomes" id="UP000276133"/>
    </source>
</evidence>
<dbReference type="Proteomes" id="UP000276133">
    <property type="component" value="Unassembled WGS sequence"/>
</dbReference>